<dbReference type="GO" id="GO:0030133">
    <property type="term" value="C:transport vesicle"/>
    <property type="evidence" value="ECO:0007669"/>
    <property type="project" value="TreeGrafter"/>
</dbReference>
<feature type="region of interest" description="Disordered" evidence="2">
    <location>
        <begin position="588"/>
        <end position="643"/>
    </location>
</feature>
<dbReference type="GO" id="GO:0005886">
    <property type="term" value="C:plasma membrane"/>
    <property type="evidence" value="ECO:0007669"/>
    <property type="project" value="TreeGrafter"/>
</dbReference>
<dbReference type="GeneID" id="96007236"/>
<gene>
    <name evidence="4" type="ORF">WHR41_05793</name>
</gene>
<dbReference type="InterPro" id="IPR003123">
    <property type="entry name" value="VPS9"/>
</dbReference>
<keyword evidence="5" id="KW-1185">Reference proteome</keyword>
<feature type="compositionally biased region" description="Pro residues" evidence="2">
    <location>
        <begin position="592"/>
        <end position="601"/>
    </location>
</feature>
<dbReference type="GO" id="GO:0005085">
    <property type="term" value="F:guanyl-nucleotide exchange factor activity"/>
    <property type="evidence" value="ECO:0007669"/>
    <property type="project" value="TreeGrafter"/>
</dbReference>
<dbReference type="SUPFAM" id="SSF109993">
    <property type="entry name" value="VPS9 domain"/>
    <property type="match status" value="1"/>
</dbReference>
<dbReference type="Pfam" id="PF02204">
    <property type="entry name" value="VPS9"/>
    <property type="match status" value="1"/>
</dbReference>
<dbReference type="EMBL" id="JAAQHG020000020">
    <property type="protein sequence ID" value="KAL1585321.1"/>
    <property type="molecule type" value="Genomic_DNA"/>
</dbReference>
<proteinExistence type="inferred from homology"/>
<dbReference type="Pfam" id="PF13857">
    <property type="entry name" value="Ank_5"/>
    <property type="match status" value="1"/>
</dbReference>
<dbReference type="Gene3D" id="1.20.1050.80">
    <property type="entry name" value="VPS9 domain"/>
    <property type="match status" value="1"/>
</dbReference>
<comment type="caution">
    <text evidence="4">The sequence shown here is derived from an EMBL/GenBank/DDBJ whole genome shotgun (WGS) entry which is preliminary data.</text>
</comment>
<evidence type="ECO:0000256" key="1">
    <source>
        <dbReference type="ARBA" id="ARBA00007428"/>
    </source>
</evidence>
<dbReference type="GO" id="GO:0000149">
    <property type="term" value="F:SNARE binding"/>
    <property type="evidence" value="ECO:0007669"/>
    <property type="project" value="TreeGrafter"/>
</dbReference>
<dbReference type="InterPro" id="IPR037191">
    <property type="entry name" value="VPS9_dom_sf"/>
</dbReference>
<dbReference type="RefSeq" id="XP_069228427.1">
    <property type="nucleotide sequence ID" value="XM_069374398.1"/>
</dbReference>
<feature type="region of interest" description="Disordered" evidence="2">
    <location>
        <begin position="228"/>
        <end position="260"/>
    </location>
</feature>
<protein>
    <recommendedName>
        <fullName evidence="3">VPS9 domain-containing protein</fullName>
    </recommendedName>
</protein>
<feature type="region of interest" description="Disordered" evidence="2">
    <location>
        <begin position="165"/>
        <end position="188"/>
    </location>
</feature>
<dbReference type="PROSITE" id="PS51205">
    <property type="entry name" value="VPS9"/>
    <property type="match status" value="1"/>
</dbReference>
<dbReference type="GO" id="GO:0035091">
    <property type="term" value="F:phosphatidylinositol binding"/>
    <property type="evidence" value="ECO:0007669"/>
    <property type="project" value="InterPro"/>
</dbReference>
<feature type="domain" description="VPS9" evidence="3">
    <location>
        <begin position="342"/>
        <end position="502"/>
    </location>
</feature>
<feature type="compositionally biased region" description="Low complexity" evidence="2">
    <location>
        <begin position="236"/>
        <end position="260"/>
    </location>
</feature>
<dbReference type="InterPro" id="IPR036871">
    <property type="entry name" value="PX_dom_sf"/>
</dbReference>
<dbReference type="Proteomes" id="UP000803884">
    <property type="component" value="Unassembled WGS sequence"/>
</dbReference>
<sequence length="1280" mass="142045">MPALNPFLRAFFKSAFPSQCQPASHHILLCPTTEILLSSKDRETGVSFAELAGSEEFLASHVIRVPGGGAPTVGANGQNVREPKGKAKQYSTVNGRTVVVKDSFVYSNKGFKTLNQAQLLVDALHFADTHDGHPWLVYYISRPLIGSFQSTPIIPAVISDEPSKERKKLLEEASNGAGPSSTSNNAFPKKKAIKNFGELLIQYPMISRQMHGGLERIIRDFVAANDQPVRERSSRRSSMSSQRSAPSVNGSVRSVKSSLSGSTMIHPTALELEPEEENVRMSLEAAVNAAIDLFQGVDKTQLSLLGANTELTGPVVERMIERYIIEQVHDQTLFPKVCAVRKPDDASLESKIRKMADIDIAQVGIPIDRGMQGKRELALRLDKGVEVFKKMGVASSPQEMLEILLSTQKAITAPEPASTPAAEGKQFEDTPPANLTINADVLVSMLLIVVIRSSVRHLNARLLYMRYFIFIDEVESGEQGYALATMEAVLVHLSSESNMLRKASKRNRALWHAAKVGDIQALQKILQPDVSLMEDDSMAESALVGEESTDEQDTSFELDPTDETQAHDLLSQAPEADFAAVGGSLQHVFPFQKPPTPPPEQPVTKKPKRVSLAPRSLSQSSTTSSRSHSRTKSVDSMASSGVDGDMSVETLAQTQDADGNSVLMMTIEARQKNALAFLLSLPANLRAESVLSDVNNEGSTLLSAAVQTGSLAVTEELLRYLERNVSDDQLRQYLAVQDNKGRCVAHYLFNMPVLIDRFGTKLPWRQKDKNGQTPLFALSRSYDHDQYQSMISTSLSLATDTQGDGQPLHHDDHVDAKGNTLLHIINDTSITSKLLRSSDVDVNAQNDKRFTPLMVGSKYGRLDLVRVLFGDPRTDMTLRDLRGLTAVELAKDDDVRNRFDDLVMLQVPHANVDRITVIVRSFFVEDATVRLVLKSGAKNPNGSITVNTCRRTPEDFANLSKWLQIECPASWLPTQFNLTSPFLIPGKPSRALLRDTQLRLNNFFQNLLTHATFSTHELVWEFFLVPEVNGEMLLERSKRKAESRVDNIKDEYEPVTDTLEVSNFVAYAREQVKGVTSTTRRAIRTVNQYRMRQVDLMESAHIASNAISTLVFLPQPHITAFERYSRTLVLSEANPMAGFYYTLHSIHSTSTAIQNALDRPATLIGSMEQSQRVIARSQNSLSRSNRWTPNLGMFEDTKKAAAQEAWSKANKARKEMEALGCELRYTQQTVASELAGWQEEHVKVGKEMLRKLARETIVKEKARLGGMKRALREIQKMKNV</sequence>
<dbReference type="InterPro" id="IPR036770">
    <property type="entry name" value="Ankyrin_rpt-contain_sf"/>
</dbReference>
<accession>A0AB34KNJ1</accession>
<evidence type="ECO:0000256" key="2">
    <source>
        <dbReference type="SAM" id="MobiDB-lite"/>
    </source>
</evidence>
<reference evidence="4 5" key="1">
    <citation type="journal article" date="2020" name="Microbiol. Resour. Announc.">
        <title>Draft Genome Sequence of a Cladosporium Species Isolated from the Mesophotic Ascidian Didemnum maculosum.</title>
        <authorList>
            <person name="Gioti A."/>
            <person name="Siaperas R."/>
            <person name="Nikolaivits E."/>
            <person name="Le Goff G."/>
            <person name="Ouazzani J."/>
            <person name="Kotoulas G."/>
            <person name="Topakas E."/>
        </authorList>
    </citation>
    <scope>NUCLEOTIDE SEQUENCE [LARGE SCALE GENOMIC DNA]</scope>
    <source>
        <strain evidence="4 5">TM138-S3</strain>
    </source>
</reference>
<organism evidence="4 5">
    <name type="scientific">Cladosporium halotolerans</name>
    <dbReference type="NCBI Taxonomy" id="1052096"/>
    <lineage>
        <taxon>Eukaryota</taxon>
        <taxon>Fungi</taxon>
        <taxon>Dikarya</taxon>
        <taxon>Ascomycota</taxon>
        <taxon>Pezizomycotina</taxon>
        <taxon>Dothideomycetes</taxon>
        <taxon>Dothideomycetidae</taxon>
        <taxon>Cladosporiales</taxon>
        <taxon>Cladosporiaceae</taxon>
        <taxon>Cladosporium</taxon>
    </lineage>
</organism>
<dbReference type="Gene3D" id="1.25.40.20">
    <property type="entry name" value="Ankyrin repeat-containing domain"/>
    <property type="match status" value="1"/>
</dbReference>
<name>A0AB34KNJ1_9PEZI</name>
<dbReference type="SUPFAM" id="SSF64268">
    <property type="entry name" value="PX domain"/>
    <property type="match status" value="1"/>
</dbReference>
<dbReference type="AlphaFoldDB" id="A0AB34KNJ1"/>
<dbReference type="CDD" id="cd06093">
    <property type="entry name" value="PX_domain"/>
    <property type="match status" value="1"/>
</dbReference>
<dbReference type="GO" id="GO:0005769">
    <property type="term" value="C:early endosome"/>
    <property type="evidence" value="ECO:0007669"/>
    <property type="project" value="TreeGrafter"/>
</dbReference>
<evidence type="ECO:0000313" key="4">
    <source>
        <dbReference type="EMBL" id="KAL1585321.1"/>
    </source>
</evidence>
<evidence type="ECO:0000313" key="5">
    <source>
        <dbReference type="Proteomes" id="UP000803884"/>
    </source>
</evidence>
<dbReference type="PANTHER" id="PTHR24170:SF1">
    <property type="entry name" value="DOMAIN PROTEIN, PUTATIVE (AFU_ORTHOLOGUE AFUA_1G09870)-RELATED"/>
    <property type="match status" value="1"/>
</dbReference>
<dbReference type="SUPFAM" id="SSF48403">
    <property type="entry name" value="Ankyrin repeat"/>
    <property type="match status" value="1"/>
</dbReference>
<comment type="similarity">
    <text evidence="1">Belongs to the UPF0507 family.</text>
</comment>
<dbReference type="GO" id="GO:0005770">
    <property type="term" value="C:late endosome"/>
    <property type="evidence" value="ECO:0007669"/>
    <property type="project" value="TreeGrafter"/>
</dbReference>
<dbReference type="InterPro" id="IPR051248">
    <property type="entry name" value="UPF0507/Ank_repeat_27"/>
</dbReference>
<dbReference type="PANTHER" id="PTHR24170">
    <property type="entry name" value="ANKYRIN REPEAT DOMAIN-CONTAINING PROTEIN 27"/>
    <property type="match status" value="1"/>
</dbReference>
<feature type="compositionally biased region" description="Low complexity" evidence="2">
    <location>
        <begin position="615"/>
        <end position="626"/>
    </location>
</feature>
<dbReference type="SMART" id="SM00248">
    <property type="entry name" value="ANK"/>
    <property type="match status" value="4"/>
</dbReference>
<dbReference type="GO" id="GO:0097422">
    <property type="term" value="C:tubular endosome"/>
    <property type="evidence" value="ECO:0007669"/>
    <property type="project" value="TreeGrafter"/>
</dbReference>
<dbReference type="GO" id="GO:0045022">
    <property type="term" value="P:early endosome to late endosome transport"/>
    <property type="evidence" value="ECO:0007669"/>
    <property type="project" value="TreeGrafter"/>
</dbReference>
<evidence type="ECO:0000259" key="3">
    <source>
        <dbReference type="PROSITE" id="PS51205"/>
    </source>
</evidence>
<dbReference type="InterPro" id="IPR002110">
    <property type="entry name" value="Ankyrin_rpt"/>
</dbReference>
<feature type="compositionally biased region" description="Polar residues" evidence="2">
    <location>
        <begin position="177"/>
        <end position="186"/>
    </location>
</feature>